<dbReference type="PANTHER" id="PTHR10366">
    <property type="entry name" value="NAD DEPENDENT EPIMERASE/DEHYDRATASE"/>
    <property type="match status" value="1"/>
</dbReference>
<dbReference type="CDD" id="cd05227">
    <property type="entry name" value="AR_SDR_e"/>
    <property type="match status" value="1"/>
</dbReference>
<organism evidence="4 5">
    <name type="scientific">Paractinoplanes hotanensis</name>
    <dbReference type="NCBI Taxonomy" id="2906497"/>
    <lineage>
        <taxon>Bacteria</taxon>
        <taxon>Bacillati</taxon>
        <taxon>Actinomycetota</taxon>
        <taxon>Actinomycetes</taxon>
        <taxon>Micromonosporales</taxon>
        <taxon>Micromonosporaceae</taxon>
        <taxon>Paractinoplanes</taxon>
    </lineage>
</organism>
<protein>
    <submittedName>
        <fullName evidence="4">Aldehyde reductase</fullName>
    </submittedName>
</protein>
<dbReference type="SUPFAM" id="SSF51735">
    <property type="entry name" value="NAD(P)-binding Rossmann-fold domains"/>
    <property type="match status" value="1"/>
</dbReference>
<dbReference type="EMBL" id="JAMQOL010000023">
    <property type="protein sequence ID" value="MCM4079568.1"/>
    <property type="molecule type" value="Genomic_DNA"/>
</dbReference>
<evidence type="ECO:0000313" key="5">
    <source>
        <dbReference type="Proteomes" id="UP001523216"/>
    </source>
</evidence>
<evidence type="ECO:0000313" key="4">
    <source>
        <dbReference type="EMBL" id="MCM4079568.1"/>
    </source>
</evidence>
<evidence type="ECO:0000259" key="3">
    <source>
        <dbReference type="Pfam" id="PF01370"/>
    </source>
</evidence>
<dbReference type="Gene3D" id="3.40.50.720">
    <property type="entry name" value="NAD(P)-binding Rossmann-like Domain"/>
    <property type="match status" value="1"/>
</dbReference>
<name>A0ABT0Y0K2_9ACTN</name>
<dbReference type="Pfam" id="PF01370">
    <property type="entry name" value="Epimerase"/>
    <property type="match status" value="1"/>
</dbReference>
<sequence>MTTVLVTGGSGFIAGHCILQLLDQGYDVRTTVRSLSRTPDFAGVGFAEADLLGDDGWAEAVRGCDHVLHVASPVAPGRVENEDDLIVPAREGTLRVLRAARDAGVGRVVLTSAFHAVGWGHPHDDHVFTERDWTVLDGPGTDAYGRSKTLAERAAWDFVAAEGGSTELVTILPVAVMGPVLGAQISGANQIVRRMLDGQMPALLDLWFPIVDVRDVASAHVAALTADGAAGQRFLVSDGPAIPMERIGAILREHLGDAAKRVPTGVLPDDQAPAAVRPDLGYARRMSSEKARRVLRWTPRPAQEAVIAAGRSLIERGLVTV</sequence>
<dbReference type="Proteomes" id="UP001523216">
    <property type="component" value="Unassembled WGS sequence"/>
</dbReference>
<dbReference type="InterPro" id="IPR036291">
    <property type="entry name" value="NAD(P)-bd_dom_sf"/>
</dbReference>
<evidence type="ECO:0000256" key="2">
    <source>
        <dbReference type="ARBA" id="ARBA00023445"/>
    </source>
</evidence>
<accession>A0ABT0Y0K2</accession>
<comment type="similarity">
    <text evidence="2">Belongs to the NAD(P)-dependent epimerase/dehydratase family. Dihydroflavonol-4-reductase subfamily.</text>
</comment>
<dbReference type="InterPro" id="IPR001509">
    <property type="entry name" value="Epimerase_deHydtase"/>
</dbReference>
<reference evidence="4 5" key="1">
    <citation type="submission" date="2022-06" db="EMBL/GenBank/DDBJ databases">
        <title>Actinoplanes abujensis sp. nov., isolated from Nigerian arid soil.</title>
        <authorList>
            <person name="Ding P."/>
        </authorList>
    </citation>
    <scope>NUCLEOTIDE SEQUENCE [LARGE SCALE GENOMIC DNA]</scope>
    <source>
        <strain evidence="5">TRM88002</strain>
    </source>
</reference>
<keyword evidence="5" id="KW-1185">Reference proteome</keyword>
<feature type="domain" description="NAD-dependent epimerase/dehydratase" evidence="3">
    <location>
        <begin position="4"/>
        <end position="234"/>
    </location>
</feature>
<comment type="caution">
    <text evidence="4">The sequence shown here is derived from an EMBL/GenBank/DDBJ whole genome shotgun (WGS) entry which is preliminary data.</text>
</comment>
<dbReference type="RefSeq" id="WP_251799418.1">
    <property type="nucleotide sequence ID" value="NZ_JAMQOL010000023.1"/>
</dbReference>
<proteinExistence type="inferred from homology"/>
<dbReference type="PANTHER" id="PTHR10366:SF564">
    <property type="entry name" value="STEROL-4-ALPHA-CARBOXYLATE 3-DEHYDROGENASE, DECARBOXYLATING"/>
    <property type="match status" value="1"/>
</dbReference>
<gene>
    <name evidence="4" type="ORF">LXN57_18495</name>
</gene>
<keyword evidence="1" id="KW-0560">Oxidoreductase</keyword>
<evidence type="ECO:0000256" key="1">
    <source>
        <dbReference type="ARBA" id="ARBA00023002"/>
    </source>
</evidence>
<dbReference type="InterPro" id="IPR050425">
    <property type="entry name" value="NAD(P)_dehydrat-like"/>
</dbReference>